<dbReference type="RefSeq" id="WP_156017754.1">
    <property type="nucleotide sequence ID" value="NZ_WGGD01000005.1"/>
</dbReference>
<dbReference type="EMBL" id="WGGD01000005">
    <property type="protein sequence ID" value="MUN30030.1"/>
    <property type="molecule type" value="Genomic_DNA"/>
</dbReference>
<feature type="transmembrane region" description="Helical" evidence="1">
    <location>
        <begin position="234"/>
        <end position="254"/>
    </location>
</feature>
<dbReference type="AlphaFoldDB" id="A0A6A9QNY8"/>
<keyword evidence="3" id="KW-1185">Reference proteome</keyword>
<feature type="transmembrane region" description="Helical" evidence="1">
    <location>
        <begin position="136"/>
        <end position="157"/>
    </location>
</feature>
<feature type="transmembrane region" description="Helical" evidence="1">
    <location>
        <begin position="20"/>
        <end position="43"/>
    </location>
</feature>
<reference evidence="2 3" key="1">
    <citation type="submission" date="2019-10" db="EMBL/GenBank/DDBJ databases">
        <title>Sequencing and Assembly of Multiple Reported Metal-Biooxidizing Members of the Extremely Thermoacidophilic Archaeal Family Sulfolobaceae.</title>
        <authorList>
            <person name="Counts J.A."/>
            <person name="Kelly R.M."/>
        </authorList>
    </citation>
    <scope>NUCLEOTIDE SEQUENCE [LARGE SCALE GENOMIC DNA]</scope>
    <source>
        <strain evidence="2 3">DSM 6482</strain>
    </source>
</reference>
<protein>
    <submittedName>
        <fullName evidence="2">Uncharacterized protein</fullName>
    </submittedName>
</protein>
<gene>
    <name evidence="2" type="ORF">GC250_11435</name>
</gene>
<evidence type="ECO:0000256" key="1">
    <source>
        <dbReference type="SAM" id="Phobius"/>
    </source>
</evidence>
<feature type="transmembrane region" description="Helical" evidence="1">
    <location>
        <begin position="97"/>
        <end position="124"/>
    </location>
</feature>
<feature type="transmembrane region" description="Helical" evidence="1">
    <location>
        <begin position="55"/>
        <end position="76"/>
    </location>
</feature>
<evidence type="ECO:0000313" key="3">
    <source>
        <dbReference type="Proteomes" id="UP000470772"/>
    </source>
</evidence>
<organism evidence="2 3">
    <name type="scientific">Sulfuracidifex metallicus DSM 6482 = JCM 9184</name>
    <dbReference type="NCBI Taxonomy" id="523847"/>
    <lineage>
        <taxon>Archaea</taxon>
        <taxon>Thermoproteota</taxon>
        <taxon>Thermoprotei</taxon>
        <taxon>Sulfolobales</taxon>
        <taxon>Sulfolobaceae</taxon>
        <taxon>Sulfuracidifex</taxon>
    </lineage>
</organism>
<dbReference type="Proteomes" id="UP000470772">
    <property type="component" value="Unassembled WGS sequence"/>
</dbReference>
<keyword evidence="1" id="KW-0812">Transmembrane</keyword>
<name>A0A6A9QNY8_SULME</name>
<comment type="caution">
    <text evidence="2">The sequence shown here is derived from an EMBL/GenBank/DDBJ whole genome shotgun (WGS) entry which is preliminary data.</text>
</comment>
<keyword evidence="1" id="KW-0472">Membrane</keyword>
<sequence>MKYFKYAFTSMLKNKRTLVWPLFLSFLFESLFTFYLAHVGGLINRTVVLNASSAMFSMIVMFAMSVASVAIGRSFVDQSRSFGYLFKFSRLNPWAYVIQFTLAIVFPFLLIGLSFIIITSLLFYVKFGLFVLPDNMLGALFTSLLAGLILFELTVLSNGIFLRLQGRKNINFIQFLPIFLYLALDWSIVETGTHGSFYYASPFLSTTYLITYSFTDSRTFFADTLTPYRFSIELSILSGIFWIFVLLIVNPLIIEAIHLTPEGEERVI</sequence>
<evidence type="ECO:0000313" key="2">
    <source>
        <dbReference type="EMBL" id="MUN30030.1"/>
    </source>
</evidence>
<keyword evidence="1" id="KW-1133">Transmembrane helix</keyword>
<accession>A0A6A9QNY8</accession>
<feature type="transmembrane region" description="Helical" evidence="1">
    <location>
        <begin position="169"/>
        <end position="189"/>
    </location>
</feature>
<proteinExistence type="predicted"/>